<dbReference type="AlphaFoldDB" id="A0AAE0MV46"/>
<dbReference type="GeneID" id="87863659"/>
<evidence type="ECO:0000313" key="3">
    <source>
        <dbReference type="Proteomes" id="UP001278500"/>
    </source>
</evidence>
<evidence type="ECO:0000313" key="2">
    <source>
        <dbReference type="EMBL" id="KAK3352163.1"/>
    </source>
</evidence>
<comment type="caution">
    <text evidence="2">The sequence shown here is derived from an EMBL/GenBank/DDBJ whole genome shotgun (WGS) entry which is preliminary data.</text>
</comment>
<accession>A0AAE0MV46</accession>
<proteinExistence type="predicted"/>
<feature type="chain" id="PRO_5042142829" description="Secreted protein" evidence="1">
    <location>
        <begin position="23"/>
        <end position="116"/>
    </location>
</feature>
<reference evidence="2" key="2">
    <citation type="submission" date="2023-06" db="EMBL/GenBank/DDBJ databases">
        <authorList>
            <consortium name="Lawrence Berkeley National Laboratory"/>
            <person name="Haridas S."/>
            <person name="Hensen N."/>
            <person name="Bonometti L."/>
            <person name="Westerberg I."/>
            <person name="Brannstrom I.O."/>
            <person name="Guillou S."/>
            <person name="Cros-Aarteil S."/>
            <person name="Calhoun S."/>
            <person name="Kuo A."/>
            <person name="Mondo S."/>
            <person name="Pangilinan J."/>
            <person name="Riley R."/>
            <person name="Labutti K."/>
            <person name="Andreopoulos B."/>
            <person name="Lipzen A."/>
            <person name="Chen C."/>
            <person name="Yanf M."/>
            <person name="Daum C."/>
            <person name="Ng V."/>
            <person name="Clum A."/>
            <person name="Steindorff A."/>
            <person name="Ohm R."/>
            <person name="Martin F."/>
            <person name="Silar P."/>
            <person name="Natvig D."/>
            <person name="Lalanne C."/>
            <person name="Gautier V."/>
            <person name="Ament-Velasquez S.L."/>
            <person name="Kruys A."/>
            <person name="Hutchinson M.I."/>
            <person name="Powell A.J."/>
            <person name="Barry K."/>
            <person name="Miller A.N."/>
            <person name="Grigoriev I.V."/>
            <person name="Debuchy R."/>
            <person name="Gladieux P."/>
            <person name="Thoren M.H."/>
            <person name="Johannesson H."/>
        </authorList>
    </citation>
    <scope>NUCLEOTIDE SEQUENCE</scope>
    <source>
        <strain evidence="2">CBS 560.94</strain>
    </source>
</reference>
<sequence>MPRVSLFTLSSVLCLSHYGARGRDSLLPVHDNAGPPAFTALARLARHFDARAVRRPSCPAAARLFCVSSTCMLGASLVVKVPAVEGSSGLWELPNPVRRRLHWSHEATQGQQAPHF</sequence>
<evidence type="ECO:0008006" key="4">
    <source>
        <dbReference type="Google" id="ProtNLM"/>
    </source>
</evidence>
<keyword evidence="3" id="KW-1185">Reference proteome</keyword>
<dbReference type="EMBL" id="JAUEPP010000002">
    <property type="protein sequence ID" value="KAK3352163.1"/>
    <property type="molecule type" value="Genomic_DNA"/>
</dbReference>
<feature type="signal peptide" evidence="1">
    <location>
        <begin position="1"/>
        <end position="22"/>
    </location>
</feature>
<dbReference type="RefSeq" id="XP_062685458.1">
    <property type="nucleotide sequence ID" value="XM_062826505.1"/>
</dbReference>
<keyword evidence="1" id="KW-0732">Signal</keyword>
<feature type="non-terminal residue" evidence="2">
    <location>
        <position position="116"/>
    </location>
</feature>
<name>A0AAE0MV46_9PEZI</name>
<organism evidence="2 3">
    <name type="scientific">Neurospora tetraspora</name>
    <dbReference type="NCBI Taxonomy" id="94610"/>
    <lineage>
        <taxon>Eukaryota</taxon>
        <taxon>Fungi</taxon>
        <taxon>Dikarya</taxon>
        <taxon>Ascomycota</taxon>
        <taxon>Pezizomycotina</taxon>
        <taxon>Sordariomycetes</taxon>
        <taxon>Sordariomycetidae</taxon>
        <taxon>Sordariales</taxon>
        <taxon>Sordariaceae</taxon>
        <taxon>Neurospora</taxon>
    </lineage>
</organism>
<dbReference type="Proteomes" id="UP001278500">
    <property type="component" value="Unassembled WGS sequence"/>
</dbReference>
<reference evidence="2" key="1">
    <citation type="journal article" date="2023" name="Mol. Phylogenet. Evol.">
        <title>Genome-scale phylogeny and comparative genomics of the fungal order Sordariales.</title>
        <authorList>
            <person name="Hensen N."/>
            <person name="Bonometti L."/>
            <person name="Westerberg I."/>
            <person name="Brannstrom I.O."/>
            <person name="Guillou S."/>
            <person name="Cros-Aarteil S."/>
            <person name="Calhoun S."/>
            <person name="Haridas S."/>
            <person name="Kuo A."/>
            <person name="Mondo S."/>
            <person name="Pangilinan J."/>
            <person name="Riley R."/>
            <person name="LaButti K."/>
            <person name="Andreopoulos B."/>
            <person name="Lipzen A."/>
            <person name="Chen C."/>
            <person name="Yan M."/>
            <person name="Daum C."/>
            <person name="Ng V."/>
            <person name="Clum A."/>
            <person name="Steindorff A."/>
            <person name="Ohm R.A."/>
            <person name="Martin F."/>
            <person name="Silar P."/>
            <person name="Natvig D.O."/>
            <person name="Lalanne C."/>
            <person name="Gautier V."/>
            <person name="Ament-Velasquez S.L."/>
            <person name="Kruys A."/>
            <person name="Hutchinson M.I."/>
            <person name="Powell A.J."/>
            <person name="Barry K."/>
            <person name="Miller A.N."/>
            <person name="Grigoriev I.V."/>
            <person name="Debuchy R."/>
            <person name="Gladieux P."/>
            <person name="Hiltunen Thoren M."/>
            <person name="Johannesson H."/>
        </authorList>
    </citation>
    <scope>NUCLEOTIDE SEQUENCE</scope>
    <source>
        <strain evidence="2">CBS 560.94</strain>
    </source>
</reference>
<protein>
    <recommendedName>
        <fullName evidence="4">Secreted protein</fullName>
    </recommendedName>
</protein>
<evidence type="ECO:0000256" key="1">
    <source>
        <dbReference type="SAM" id="SignalP"/>
    </source>
</evidence>
<gene>
    <name evidence="2" type="ORF">B0H65DRAFT_460065</name>
</gene>